<evidence type="ECO:0008006" key="4">
    <source>
        <dbReference type="Google" id="ProtNLM"/>
    </source>
</evidence>
<dbReference type="Proteomes" id="UP000231493">
    <property type="component" value="Unassembled WGS sequence"/>
</dbReference>
<dbReference type="InterPro" id="IPR030489">
    <property type="entry name" value="TR_Rrf2-type_CS"/>
</dbReference>
<dbReference type="PANTHER" id="PTHR33221">
    <property type="entry name" value="WINGED HELIX-TURN-HELIX TRANSCRIPTIONAL REGULATOR, RRF2 FAMILY"/>
    <property type="match status" value="1"/>
</dbReference>
<evidence type="ECO:0000256" key="1">
    <source>
        <dbReference type="ARBA" id="ARBA00023125"/>
    </source>
</evidence>
<dbReference type="Gene3D" id="1.10.10.10">
    <property type="entry name" value="Winged helix-like DNA-binding domain superfamily/Winged helix DNA-binding domain"/>
    <property type="match status" value="1"/>
</dbReference>
<keyword evidence="1" id="KW-0238">DNA-binding</keyword>
<dbReference type="InterPro" id="IPR000944">
    <property type="entry name" value="Tscrpt_reg_Rrf2"/>
</dbReference>
<organism evidence="2 3">
    <name type="scientific">Candidatus Infernicultor aquiphilus</name>
    <dbReference type="NCBI Taxonomy" id="1805029"/>
    <lineage>
        <taxon>Bacteria</taxon>
        <taxon>Pseudomonadati</taxon>
        <taxon>Atribacterota</taxon>
        <taxon>Candidatus Phoenicimicrobiia</taxon>
        <taxon>Candidatus Pheonicimicrobiales</taxon>
        <taxon>Candidatus Phoenicimicrobiaceae</taxon>
        <taxon>Candidatus Infernicultor</taxon>
    </lineage>
</organism>
<dbReference type="Pfam" id="PF02082">
    <property type="entry name" value="Rrf2"/>
    <property type="match status" value="1"/>
</dbReference>
<dbReference type="SUPFAM" id="SSF46785">
    <property type="entry name" value="Winged helix' DNA-binding domain"/>
    <property type="match status" value="1"/>
</dbReference>
<name>A0A2M7K7Y2_9BACT</name>
<sequence length="148" mass="16735">MKLSTRGRYASRAMLDLALNYGKGSVSLKNIARRQEISERYLEHIMIVLLSAGLVQSTRGSHGGFSLVKLPKEIKLSQIIQAVEGSISPVACVDDPKLCNRVDACVTYEIWKKLKKAMLEVLDSVTLKDMVKMQKKKLSKQKDRMYYI</sequence>
<dbReference type="AlphaFoldDB" id="A0A2M7K7Y2"/>
<dbReference type="PROSITE" id="PS01332">
    <property type="entry name" value="HTH_RRF2_1"/>
    <property type="match status" value="1"/>
</dbReference>
<dbReference type="NCBIfam" id="TIGR00738">
    <property type="entry name" value="rrf2_super"/>
    <property type="match status" value="1"/>
</dbReference>
<reference evidence="3" key="1">
    <citation type="submission" date="2017-09" db="EMBL/GenBank/DDBJ databases">
        <title>Depth-based differentiation of microbial function through sediment-hosted aquifers and enrichment of novel symbionts in the deep terrestrial subsurface.</title>
        <authorList>
            <person name="Probst A.J."/>
            <person name="Ladd B."/>
            <person name="Jarett J.K."/>
            <person name="Geller-Mcgrath D.E."/>
            <person name="Sieber C.M."/>
            <person name="Emerson J.B."/>
            <person name="Anantharaman K."/>
            <person name="Thomas B.C."/>
            <person name="Malmstrom R."/>
            <person name="Stieglmeier M."/>
            <person name="Klingl A."/>
            <person name="Woyke T."/>
            <person name="Ryan C.M."/>
            <person name="Banfield J.F."/>
        </authorList>
    </citation>
    <scope>NUCLEOTIDE SEQUENCE [LARGE SCALE GENOMIC DNA]</scope>
</reference>
<proteinExistence type="predicted"/>
<dbReference type="GO" id="GO:0005829">
    <property type="term" value="C:cytosol"/>
    <property type="evidence" value="ECO:0007669"/>
    <property type="project" value="TreeGrafter"/>
</dbReference>
<dbReference type="EMBL" id="PFIP01000090">
    <property type="protein sequence ID" value="PIX34254.1"/>
    <property type="molecule type" value="Genomic_DNA"/>
</dbReference>
<evidence type="ECO:0000313" key="2">
    <source>
        <dbReference type="EMBL" id="PIX34254.1"/>
    </source>
</evidence>
<dbReference type="PROSITE" id="PS51197">
    <property type="entry name" value="HTH_RRF2_2"/>
    <property type="match status" value="1"/>
</dbReference>
<dbReference type="PANTHER" id="PTHR33221:SF5">
    <property type="entry name" value="HTH-TYPE TRANSCRIPTIONAL REGULATOR ISCR"/>
    <property type="match status" value="1"/>
</dbReference>
<comment type="caution">
    <text evidence="2">The sequence shown here is derived from an EMBL/GenBank/DDBJ whole genome shotgun (WGS) entry which is preliminary data.</text>
</comment>
<evidence type="ECO:0000313" key="3">
    <source>
        <dbReference type="Proteomes" id="UP000231493"/>
    </source>
</evidence>
<accession>A0A2M7K7Y2</accession>
<dbReference type="InterPro" id="IPR036390">
    <property type="entry name" value="WH_DNA-bd_sf"/>
</dbReference>
<gene>
    <name evidence="2" type="ORF">COZ58_04615</name>
</gene>
<dbReference type="InterPro" id="IPR036388">
    <property type="entry name" value="WH-like_DNA-bd_sf"/>
</dbReference>
<dbReference type="GO" id="GO:0003677">
    <property type="term" value="F:DNA binding"/>
    <property type="evidence" value="ECO:0007669"/>
    <property type="project" value="UniProtKB-KW"/>
</dbReference>
<protein>
    <recommendedName>
        <fullName evidence="4">Rrf2 family transcriptional regulator</fullName>
    </recommendedName>
</protein>
<dbReference type="GO" id="GO:0003700">
    <property type="term" value="F:DNA-binding transcription factor activity"/>
    <property type="evidence" value="ECO:0007669"/>
    <property type="project" value="TreeGrafter"/>
</dbReference>